<gene>
    <name evidence="1" type="ORF">JCGZ_18198</name>
</gene>
<protein>
    <submittedName>
        <fullName evidence="1">Uncharacterized protein</fullName>
    </submittedName>
</protein>
<dbReference type="EMBL" id="KK914702">
    <property type="protein sequence ID" value="KDP30165.1"/>
    <property type="molecule type" value="Genomic_DNA"/>
</dbReference>
<proteinExistence type="predicted"/>
<reference evidence="1 2" key="1">
    <citation type="journal article" date="2014" name="PLoS ONE">
        <title>Global Analysis of Gene Expression Profiles in Physic Nut (Jatropha curcas L.) Seedlings Exposed to Salt Stress.</title>
        <authorList>
            <person name="Zhang L."/>
            <person name="Zhang C."/>
            <person name="Wu P."/>
            <person name="Chen Y."/>
            <person name="Li M."/>
            <person name="Jiang H."/>
            <person name="Wu G."/>
        </authorList>
    </citation>
    <scope>NUCLEOTIDE SEQUENCE [LARGE SCALE GENOMIC DNA]</scope>
    <source>
        <strain evidence="2">cv. GZQX0401</strain>
        <tissue evidence="1">Young leaves</tissue>
    </source>
</reference>
<keyword evidence="2" id="KW-1185">Reference proteome</keyword>
<sequence>MKNPWGDVANYPDHSGCYCVPAEVLLVFGLSYNMYYLGKRLYKWELGPDQRRVPHDMPYYMLSTRSIQLEQDITAAQRGSTATHHLAAFVQLLVHLPPPSKFDSFVEAEDLDRGHDDAPVRQQQHSKRARGGFDFRALDTAVIVGKPEHRQDVSFSLFLIAHKSDYSGHAEDTSKLSIISMRIPVIEEIPAMRRLDIDPASLTLVFFGFSASEIPSYDFGADVVPLQPLIERAISMDCTSTF</sequence>
<evidence type="ECO:0000313" key="2">
    <source>
        <dbReference type="Proteomes" id="UP000027138"/>
    </source>
</evidence>
<name>A0A067KD55_JATCU</name>
<organism evidence="1 2">
    <name type="scientific">Jatropha curcas</name>
    <name type="common">Barbados nut</name>
    <dbReference type="NCBI Taxonomy" id="180498"/>
    <lineage>
        <taxon>Eukaryota</taxon>
        <taxon>Viridiplantae</taxon>
        <taxon>Streptophyta</taxon>
        <taxon>Embryophyta</taxon>
        <taxon>Tracheophyta</taxon>
        <taxon>Spermatophyta</taxon>
        <taxon>Magnoliopsida</taxon>
        <taxon>eudicotyledons</taxon>
        <taxon>Gunneridae</taxon>
        <taxon>Pentapetalae</taxon>
        <taxon>rosids</taxon>
        <taxon>fabids</taxon>
        <taxon>Malpighiales</taxon>
        <taxon>Euphorbiaceae</taxon>
        <taxon>Crotonoideae</taxon>
        <taxon>Jatropheae</taxon>
        <taxon>Jatropha</taxon>
    </lineage>
</organism>
<dbReference type="AlphaFoldDB" id="A0A067KD55"/>
<evidence type="ECO:0000313" key="1">
    <source>
        <dbReference type="EMBL" id="KDP30165.1"/>
    </source>
</evidence>
<dbReference type="Proteomes" id="UP000027138">
    <property type="component" value="Unassembled WGS sequence"/>
</dbReference>
<accession>A0A067KD55</accession>